<evidence type="ECO:0000313" key="2">
    <source>
        <dbReference type="EMBL" id="CAH9073515.1"/>
    </source>
</evidence>
<dbReference type="GO" id="GO:0015079">
    <property type="term" value="F:potassium ion transmembrane transporter activity"/>
    <property type="evidence" value="ECO:0007669"/>
    <property type="project" value="InterPro"/>
</dbReference>
<organism evidence="2 3">
    <name type="scientific">Cuscuta epithymum</name>
    <dbReference type="NCBI Taxonomy" id="186058"/>
    <lineage>
        <taxon>Eukaryota</taxon>
        <taxon>Viridiplantae</taxon>
        <taxon>Streptophyta</taxon>
        <taxon>Embryophyta</taxon>
        <taxon>Tracheophyta</taxon>
        <taxon>Spermatophyta</taxon>
        <taxon>Magnoliopsida</taxon>
        <taxon>eudicotyledons</taxon>
        <taxon>Gunneridae</taxon>
        <taxon>Pentapetalae</taxon>
        <taxon>asterids</taxon>
        <taxon>lamiids</taxon>
        <taxon>Solanales</taxon>
        <taxon>Convolvulaceae</taxon>
        <taxon>Cuscuteae</taxon>
        <taxon>Cuscuta</taxon>
        <taxon>Cuscuta subgen. Cuscuta</taxon>
    </lineage>
</organism>
<keyword evidence="1" id="KW-0812">Transmembrane</keyword>
<dbReference type="PANTHER" id="PTHR30540:SF10">
    <property type="entry name" value="POTASSIUM TRANSPORTER 8"/>
    <property type="match status" value="1"/>
</dbReference>
<evidence type="ECO:0000256" key="1">
    <source>
        <dbReference type="SAM" id="Phobius"/>
    </source>
</evidence>
<accession>A0AAV0CFK5</accession>
<proteinExistence type="predicted"/>
<sequence>MGSEPEYTCMDVNFYSLLCRHARVSSLPTCQLADEELSFYKNDRTAPPHTTVGKGLKSSLERHRVLQRVMLVLALLGACMVISDGILSPAISGVGYKSRVVVLC</sequence>
<dbReference type="InterPro" id="IPR003855">
    <property type="entry name" value="K+_transporter"/>
</dbReference>
<name>A0AAV0CFK5_9ASTE</name>
<dbReference type="Proteomes" id="UP001152523">
    <property type="component" value="Unassembled WGS sequence"/>
</dbReference>
<keyword evidence="1" id="KW-1133">Transmembrane helix</keyword>
<comment type="caution">
    <text evidence="2">The sequence shown here is derived from an EMBL/GenBank/DDBJ whole genome shotgun (WGS) entry which is preliminary data.</text>
</comment>
<dbReference type="PANTHER" id="PTHR30540">
    <property type="entry name" value="OSMOTIC STRESS POTASSIUM TRANSPORTER"/>
    <property type="match status" value="1"/>
</dbReference>
<keyword evidence="3" id="KW-1185">Reference proteome</keyword>
<feature type="transmembrane region" description="Helical" evidence="1">
    <location>
        <begin position="69"/>
        <end position="91"/>
    </location>
</feature>
<reference evidence="2" key="1">
    <citation type="submission" date="2022-07" db="EMBL/GenBank/DDBJ databases">
        <authorList>
            <person name="Macas J."/>
            <person name="Novak P."/>
            <person name="Neumann P."/>
        </authorList>
    </citation>
    <scope>NUCLEOTIDE SEQUENCE</scope>
</reference>
<evidence type="ECO:0008006" key="4">
    <source>
        <dbReference type="Google" id="ProtNLM"/>
    </source>
</evidence>
<evidence type="ECO:0000313" key="3">
    <source>
        <dbReference type="Proteomes" id="UP001152523"/>
    </source>
</evidence>
<dbReference type="AlphaFoldDB" id="A0AAV0CFK5"/>
<dbReference type="GO" id="GO:0016020">
    <property type="term" value="C:membrane"/>
    <property type="evidence" value="ECO:0007669"/>
    <property type="project" value="InterPro"/>
</dbReference>
<protein>
    <recommendedName>
        <fullName evidence="4">PGG domain-containing protein</fullName>
    </recommendedName>
</protein>
<keyword evidence="1" id="KW-0472">Membrane</keyword>
<gene>
    <name evidence="2" type="ORF">CEPIT_LOCUS4641</name>
</gene>
<dbReference type="EMBL" id="CAMAPF010000024">
    <property type="protein sequence ID" value="CAH9073515.1"/>
    <property type="molecule type" value="Genomic_DNA"/>
</dbReference>